<organism evidence="3">
    <name type="scientific">Brassica cretica</name>
    <name type="common">Mustard</name>
    <dbReference type="NCBI Taxonomy" id="69181"/>
    <lineage>
        <taxon>Eukaryota</taxon>
        <taxon>Viridiplantae</taxon>
        <taxon>Streptophyta</taxon>
        <taxon>Embryophyta</taxon>
        <taxon>Tracheophyta</taxon>
        <taxon>Spermatophyta</taxon>
        <taxon>Magnoliopsida</taxon>
        <taxon>eudicotyledons</taxon>
        <taxon>Gunneridae</taxon>
        <taxon>Pentapetalae</taxon>
        <taxon>rosids</taxon>
        <taxon>malvids</taxon>
        <taxon>Brassicales</taxon>
        <taxon>Brassicaceae</taxon>
        <taxon>Brassiceae</taxon>
        <taxon>Brassica</taxon>
    </lineage>
</organism>
<evidence type="ECO:0000256" key="1">
    <source>
        <dbReference type="SAM" id="Coils"/>
    </source>
</evidence>
<dbReference type="AlphaFoldDB" id="A0A8S9HVT3"/>
<feature type="region of interest" description="Disordered" evidence="2">
    <location>
        <begin position="572"/>
        <end position="602"/>
    </location>
</feature>
<sequence>MILFFEERRECYGVDASTLHMREFLLEGTGASFRLRSFLLPVPEMRTESGLSPDSSSIGNRVKSSRLRVAPTESMDSSDSSLDLAVKAENPKAIVAKRASPAGGSRYPLIGPPSVIGAEEVAVWSEKYELPDDVVIRVPDQEDMVSDFGVDEVPVYEVYFVSGIRDHISSLVAKISETLGISQGNLNPPAWRTLIALQNLGDLNGLMIGVAEVLHSFSVSPLSGTEWRYHLHPRSKEPPVRKILKKDRKWLPAFKGNWTEKFAFMHLPAFSSIWQLEELPRVDYSSGKDTIEQVLKLPLERRQIPSREQSNIKALQYPGSASHFLPYFFFIVADSIYFHVLGEMSGSKGDEALAEYKKALKVISARKAAPKQVAPSKDDDEVQIIRSNKHRAVAAAAPSSSKNKSMASCSSPKEEDSSMAIQSLQGDLLQVASQLYHLGDRMEGAASTKVEMDILGSQLCEEKDAALARDKEIKALELKVRNQEETGELVAAENVSLRSQLKNREEELNDLKDAAVTFEAEKAKVVNGAKVVARWELMREWLSGQTDSWDPVNTLEQYKTVKTNKAELLGLPAPSFEYEPRLPGDEEVKKTPEPAADDPPAN</sequence>
<reference evidence="3" key="1">
    <citation type="submission" date="2019-12" db="EMBL/GenBank/DDBJ databases">
        <title>Genome sequencing and annotation of Brassica cretica.</title>
        <authorList>
            <person name="Studholme D.J."/>
            <person name="Sarris P.F."/>
        </authorList>
    </citation>
    <scope>NUCLEOTIDE SEQUENCE</scope>
    <source>
        <strain evidence="3">PFS-102/07</strain>
        <tissue evidence="3">Leaf</tissue>
    </source>
</reference>
<name>A0A8S9HVT3_BRACR</name>
<dbReference type="PANTHER" id="PTHR31099:SF49">
    <property type="entry name" value="MYOSIN HEAVY CHAIN-LIKE PROTEIN"/>
    <property type="match status" value="1"/>
</dbReference>
<proteinExistence type="predicted"/>
<keyword evidence="1" id="KW-0175">Coiled coil</keyword>
<gene>
    <name evidence="3" type="ORF">F2Q70_00017783</name>
</gene>
<evidence type="ECO:0000313" key="3">
    <source>
        <dbReference type="EMBL" id="KAF2561550.1"/>
    </source>
</evidence>
<accession>A0A8S9HVT3</accession>
<comment type="caution">
    <text evidence="3">The sequence shown here is derived from an EMBL/GenBank/DDBJ whole genome shotgun (WGS) entry which is preliminary data.</text>
</comment>
<dbReference type="PANTHER" id="PTHR31099">
    <property type="entry name" value="OS06G0165300 PROTEIN"/>
    <property type="match status" value="1"/>
</dbReference>
<dbReference type="EMBL" id="QGKY02001250">
    <property type="protein sequence ID" value="KAF2561550.1"/>
    <property type="molecule type" value="Genomic_DNA"/>
</dbReference>
<feature type="region of interest" description="Disordered" evidence="2">
    <location>
        <begin position="393"/>
        <end position="417"/>
    </location>
</feature>
<feature type="compositionally biased region" description="Low complexity" evidence="2">
    <location>
        <begin position="393"/>
        <end position="411"/>
    </location>
</feature>
<feature type="coiled-coil region" evidence="1">
    <location>
        <begin position="494"/>
        <end position="521"/>
    </location>
</feature>
<evidence type="ECO:0000256" key="2">
    <source>
        <dbReference type="SAM" id="MobiDB-lite"/>
    </source>
</evidence>
<feature type="compositionally biased region" description="Basic and acidic residues" evidence="2">
    <location>
        <begin position="578"/>
        <end position="592"/>
    </location>
</feature>
<protein>
    <submittedName>
        <fullName evidence="3">Uncharacterized protein</fullName>
    </submittedName>
</protein>